<dbReference type="SMART" id="SM00743">
    <property type="entry name" value="Agenet"/>
    <property type="match status" value="2"/>
</dbReference>
<feature type="compositionally biased region" description="Low complexity" evidence="1">
    <location>
        <begin position="868"/>
        <end position="885"/>
    </location>
</feature>
<feature type="compositionally biased region" description="Polar residues" evidence="1">
    <location>
        <begin position="1795"/>
        <end position="1807"/>
    </location>
</feature>
<dbReference type="Pfam" id="PF05641">
    <property type="entry name" value="Agenet"/>
    <property type="match status" value="1"/>
</dbReference>
<feature type="compositionally biased region" description="Basic and acidic residues" evidence="1">
    <location>
        <begin position="838"/>
        <end position="855"/>
    </location>
</feature>
<keyword evidence="4" id="KW-1185">Reference proteome</keyword>
<feature type="domain" description="Agenet" evidence="2">
    <location>
        <begin position="1591"/>
        <end position="1649"/>
    </location>
</feature>
<organism evidence="3 4">
    <name type="scientific">Kingdonia uniflora</name>
    <dbReference type="NCBI Taxonomy" id="39325"/>
    <lineage>
        <taxon>Eukaryota</taxon>
        <taxon>Viridiplantae</taxon>
        <taxon>Streptophyta</taxon>
        <taxon>Embryophyta</taxon>
        <taxon>Tracheophyta</taxon>
        <taxon>Spermatophyta</taxon>
        <taxon>Magnoliopsida</taxon>
        <taxon>Ranunculales</taxon>
        <taxon>Circaeasteraceae</taxon>
        <taxon>Kingdonia</taxon>
    </lineage>
</organism>
<gene>
    <name evidence="3" type="ORF">GIB67_001177</name>
</gene>
<dbReference type="PANTHER" id="PTHR48429:SF1">
    <property type="entry name" value="AGENET DOMAIN-CONTAINING PROTEIN"/>
    <property type="match status" value="1"/>
</dbReference>
<dbReference type="OrthoDB" id="433924at2759"/>
<feature type="region of interest" description="Disordered" evidence="1">
    <location>
        <begin position="1126"/>
        <end position="1184"/>
    </location>
</feature>
<dbReference type="PANTHER" id="PTHR48429">
    <property type="entry name" value="AGENET DOMAIN-CONTAINING PROTEIN"/>
    <property type="match status" value="1"/>
</dbReference>
<feature type="region of interest" description="Disordered" evidence="1">
    <location>
        <begin position="1940"/>
        <end position="1961"/>
    </location>
</feature>
<dbReference type="Proteomes" id="UP000541444">
    <property type="component" value="Unassembled WGS sequence"/>
</dbReference>
<feature type="region of interest" description="Disordered" evidence="1">
    <location>
        <begin position="1901"/>
        <end position="1920"/>
    </location>
</feature>
<feature type="domain" description="Agenet" evidence="2">
    <location>
        <begin position="1500"/>
        <end position="1564"/>
    </location>
</feature>
<protein>
    <recommendedName>
        <fullName evidence="2">Agenet domain-containing protein</fullName>
    </recommendedName>
</protein>
<comment type="caution">
    <text evidence="3">The sequence shown here is derived from an EMBL/GenBank/DDBJ whole genome shotgun (WGS) entry which is preliminary data.</text>
</comment>
<feature type="region of interest" description="Disordered" evidence="1">
    <location>
        <begin position="1442"/>
        <end position="1462"/>
    </location>
</feature>
<feature type="compositionally biased region" description="Polar residues" evidence="1">
    <location>
        <begin position="1166"/>
        <end position="1175"/>
    </location>
</feature>
<feature type="compositionally biased region" description="Polar residues" evidence="1">
    <location>
        <begin position="1906"/>
        <end position="1920"/>
    </location>
</feature>
<feature type="compositionally biased region" description="Polar residues" evidence="1">
    <location>
        <begin position="1832"/>
        <end position="1846"/>
    </location>
</feature>
<feature type="compositionally biased region" description="Basic and acidic residues" evidence="1">
    <location>
        <begin position="154"/>
        <end position="163"/>
    </location>
</feature>
<dbReference type="InterPro" id="IPR014002">
    <property type="entry name" value="Agenet_dom_plant"/>
</dbReference>
<dbReference type="InterPro" id="IPR055274">
    <property type="entry name" value="SWO1"/>
</dbReference>
<proteinExistence type="predicted"/>
<sequence>MDYDDSDFQSQSFQLGGEDNKFSSGLRSFSLPKFDLDDNLQVHLRFDSLIESEVLLGIHNQEENHWIEDFSRVSSGLDANNVWSEATSSESVEMLLKSVGQDEMIMEQTIVEDTDTCDGAGILTEHMQPISVEGFPPSKVEDTLGDSALPSGSSREDPSSSDEKLTLVAIEGKSFINEKCSEAKQVVNVDSVVQLTEITEITEIGSKVDFSESSAHISICEGPSPSKSSELSYNVNSRSSEIASGSTQKINILDHITQGILSVEPSEKQGVSLEDNEQDLDGDISVSNNETETVENKTATVDQRDNLCNISDGNSSKLMVKAHSLTNSVHESQSTATVKDGNDGLRVLSADSREDTLISSPVQVESLLKADRNLEPTDVRRSCLEESAIEKENLIFPTDPGNKGNQSVGSLIMNEGELLSPLGQSIAAAGLILPSYGFVGIESVPTDDVPEFTNLQSNSTLDRISGKTEDNAVEMVVEKQPLLPVPDSALFVKEDTGSRIFMDPSFLVSTKSSYMANVSVPFPEFVKGSVFETEVADRSLYREETVNTLCVNEPQAQVDMISQLCSKKLEKCIVIHDFPIEDKDGAELCEKFEKVPIVASVVLSHNETIGQPISPSLKESSCHIGLKTVEDNKVSETHNGVHRPLASTEGNSLNDHEGSCNPATTCEDGAQFHVLEKRSSSSDANVPHCDSPTVFSCSNKVSQSEKVHCEGGQGSLDQIASVSDDSQEANKVGLSFLDPKENNASEDGKSFTFEVSSLSHLSERETSKGWKPFPNIQPYAYSSAVVVHPPTTTGLCQIDGNVLQERSHETPRTPSRKTVRRNSKVDDEGRTGQLSGKVAEKESAKVGKVRRETTHSKQKKARENTSFTTSTVGSITNSSSISTSNLPDLNTSTSPSPLLQQPFTDFQQVQLRAQIFVYGSLIQGAAPNEACMISAFGENVPDGGRSTWENVWRIAVEKSHNQKSLLSNPETPLPLKPSARALEQANRQSVDQSEALPTPVRDGSKGIFPANVNPVMQLSSPLWTISTPLRDGSQSSISMSRGPPVDSQQPFFPLHPYQSPHLRHFEGNSQHTHPWLSPVPSSSGAHYPSLPISETVLVTSIREANVPRPSMIPHLPLPSSPFVHTGAPVSVPSGTPLPMESIRTTISVDSNPKKRRKNQPSEDPGRSSSLIQPQTEPLPLNFTPSFSLTTPLASTKGSSASYLKTNSTTTSTNYQVTGGRGIEQRAIMSGETCSRIEQAQQQAEDAAAYAASAVSHSQSIWSQLAIQKNLGLVSDIEAKLASSAVAIAAAASVAKAAAAAAKVASDAALQAKMMADEALATSGSGNPNCEASLQMGLVSPGSILKGKESVLGATREIARKRVEAASAAAKRAENLNAVVKAAEIAAEAVSQAGTIIAMGEPFPLTLSELIEAGPEGYWKVQQTSSKQLVKLDNINREQGKLDAFESAKRSNELPSSERESTDLAKRIVSVPESNVGAIDASITSRKDYGGDMPVGIVKETIFTEGTLVEVLSGEEGLGRVWYPAKILSLEDGRANVCYTGDTRREGSGLLTELVSFEGEGGKSPRIRIAHPMSVMKYEGTKKRNRKVRGDYAWSVGDKVDAWINDGWREGVITEKGMDDETNITVQFIGPGETSTVKVWFLRPSLIWEDGGWMDWSVSMQNDCYIHEGVTSQEKPLKKVKHGYAEIDLITGIKGKGKLEPSQPLTLSAKERVFSAGQNDKDKFFDAPRTNRTGLVKEASGVVFGIPKPGKKRKLMDVSTQSVVGRSGPASEGNDSVKFTKHLVPQGSAPRGWKTASKSVSKGKQVTQLKPKVPRFGKPPGAASKTISEKESSSNYAFSATNHSTVQDHLADRRTGEGPASSVPSHSSDAPFLKKKSSSAVVVDHGNGKAVPYGEKNKIEETDAYYNDNSGTRRSNRRIQPTSRLLEGIQSSLTISKIPTVSHDKGTKSQTKSAFSRGHNIL</sequence>
<evidence type="ECO:0000256" key="1">
    <source>
        <dbReference type="SAM" id="MobiDB-lite"/>
    </source>
</evidence>
<evidence type="ECO:0000259" key="2">
    <source>
        <dbReference type="SMART" id="SM00743"/>
    </source>
</evidence>
<dbReference type="EMBL" id="JACGCM010002300">
    <property type="protein sequence ID" value="KAF6141625.1"/>
    <property type="molecule type" value="Genomic_DNA"/>
</dbReference>
<feature type="region of interest" description="Disordered" evidence="1">
    <location>
        <begin position="982"/>
        <end position="1005"/>
    </location>
</feature>
<feature type="region of interest" description="Disordered" evidence="1">
    <location>
        <begin position="1754"/>
        <end position="1878"/>
    </location>
</feature>
<feature type="region of interest" description="Disordered" evidence="1">
    <location>
        <begin position="798"/>
        <end position="894"/>
    </location>
</feature>
<accession>A0A7J7LG59</accession>
<reference evidence="3 4" key="1">
    <citation type="journal article" date="2020" name="IScience">
        <title>Genome Sequencing of the Endangered Kingdonia uniflora (Circaeasteraceae, Ranunculales) Reveals Potential Mechanisms of Evolutionary Specialization.</title>
        <authorList>
            <person name="Sun Y."/>
            <person name="Deng T."/>
            <person name="Zhang A."/>
            <person name="Moore M.J."/>
            <person name="Landis J.B."/>
            <person name="Lin N."/>
            <person name="Zhang H."/>
            <person name="Zhang X."/>
            <person name="Huang J."/>
            <person name="Zhang X."/>
            <person name="Sun H."/>
            <person name="Wang H."/>
        </authorList>
    </citation>
    <scope>NUCLEOTIDE SEQUENCE [LARGE SCALE GENOMIC DNA]</scope>
    <source>
        <strain evidence="3">TB1705</strain>
        <tissue evidence="3">Leaf</tissue>
    </source>
</reference>
<evidence type="ECO:0000313" key="3">
    <source>
        <dbReference type="EMBL" id="KAF6141625.1"/>
    </source>
</evidence>
<feature type="region of interest" description="Disordered" evidence="1">
    <location>
        <begin position="132"/>
        <end position="163"/>
    </location>
</feature>
<evidence type="ECO:0000313" key="4">
    <source>
        <dbReference type="Proteomes" id="UP000541444"/>
    </source>
</evidence>
<dbReference type="InterPro" id="IPR008395">
    <property type="entry name" value="Agenet-like_dom"/>
</dbReference>
<name>A0A7J7LG59_9MAGN</name>